<feature type="compositionally biased region" description="Low complexity" evidence="1">
    <location>
        <begin position="37"/>
        <end position="50"/>
    </location>
</feature>
<feature type="region of interest" description="Disordered" evidence="1">
    <location>
        <begin position="30"/>
        <end position="66"/>
    </location>
</feature>
<dbReference type="EMBL" id="JACOSL010000064">
    <property type="protein sequence ID" value="MBI1757497.1"/>
    <property type="molecule type" value="Genomic_DNA"/>
</dbReference>
<dbReference type="Proteomes" id="UP000727962">
    <property type="component" value="Unassembled WGS sequence"/>
</dbReference>
<evidence type="ECO:0000313" key="3">
    <source>
        <dbReference type="Proteomes" id="UP000727962"/>
    </source>
</evidence>
<reference evidence="2" key="1">
    <citation type="submission" date="2020-07" db="EMBL/GenBank/DDBJ databases">
        <title>Huge and variable diversity of episymbiotic CPR bacteria and DPANN archaea in groundwater ecosystems.</title>
        <authorList>
            <person name="He C.Y."/>
            <person name="Keren R."/>
            <person name="Whittaker M."/>
            <person name="Farag I.F."/>
            <person name="Doudna J."/>
            <person name="Cate J.H.D."/>
            <person name="Banfield J.F."/>
        </authorList>
    </citation>
    <scope>NUCLEOTIDE SEQUENCE</scope>
    <source>
        <strain evidence="2">NC_groundwater_17_Pr7_B-0.1um_64_12</strain>
    </source>
</reference>
<dbReference type="AlphaFoldDB" id="A0A931PVC7"/>
<sequence>MSTGRRAYDLLRAFVDQEWSRLDGIDRLEAERELDEPSSSASSPTSSAPSRPVPVDPKTHARRILGLQDQAGFEEIRRSFERLNKRASPTNFPDGSPERGQAAQIQARVQWAYGVLSDGVDTVELRFRSLEIQ</sequence>
<gene>
    <name evidence="2" type="ORF">HYR64_10370</name>
</gene>
<dbReference type="Gene3D" id="1.10.287.110">
    <property type="entry name" value="DnaJ domain"/>
    <property type="match status" value="1"/>
</dbReference>
<name>A0A931PVC7_FIMGI</name>
<evidence type="ECO:0000313" key="2">
    <source>
        <dbReference type="EMBL" id="MBI1757497.1"/>
    </source>
</evidence>
<dbReference type="SUPFAM" id="SSF46565">
    <property type="entry name" value="Chaperone J-domain"/>
    <property type="match status" value="1"/>
</dbReference>
<protein>
    <submittedName>
        <fullName evidence="2">J domain-containing protein</fullName>
    </submittedName>
</protein>
<comment type="caution">
    <text evidence="2">The sequence shown here is derived from an EMBL/GenBank/DDBJ whole genome shotgun (WGS) entry which is preliminary data.</text>
</comment>
<organism evidence="2 3">
    <name type="scientific">Fimbriimonas ginsengisoli</name>
    <dbReference type="NCBI Taxonomy" id="1005039"/>
    <lineage>
        <taxon>Bacteria</taxon>
        <taxon>Bacillati</taxon>
        <taxon>Armatimonadota</taxon>
        <taxon>Fimbriimonadia</taxon>
        <taxon>Fimbriimonadales</taxon>
        <taxon>Fimbriimonadaceae</taxon>
        <taxon>Fimbriimonas</taxon>
    </lineage>
</organism>
<dbReference type="InterPro" id="IPR036869">
    <property type="entry name" value="J_dom_sf"/>
</dbReference>
<proteinExistence type="predicted"/>
<accession>A0A931PVC7</accession>
<evidence type="ECO:0000256" key="1">
    <source>
        <dbReference type="SAM" id="MobiDB-lite"/>
    </source>
</evidence>